<dbReference type="Proteomes" id="UP000593574">
    <property type="component" value="Unassembled WGS sequence"/>
</dbReference>
<dbReference type="AlphaFoldDB" id="A0A7J8Z712"/>
<evidence type="ECO:0000256" key="1">
    <source>
        <dbReference type="SAM" id="MobiDB-lite"/>
    </source>
</evidence>
<sequence>MVKLGLGKDKDRSSKSKERGVCEKDHKEDINGNGIGDNSGNGKPRIRKKKPNKKMDKLKCFLCNSPYMLKKCLKKSDISKEERPIGKALGLGSSKCPKKLSLKGMMEQTRSPRSLV</sequence>
<evidence type="ECO:0000313" key="3">
    <source>
        <dbReference type="Proteomes" id="UP000593574"/>
    </source>
</evidence>
<keyword evidence="3" id="KW-1185">Reference proteome</keyword>
<feature type="compositionally biased region" description="Basic and acidic residues" evidence="1">
    <location>
        <begin position="1"/>
        <end position="30"/>
    </location>
</feature>
<organism evidence="2 3">
    <name type="scientific">Gossypium laxum</name>
    <dbReference type="NCBI Taxonomy" id="34288"/>
    <lineage>
        <taxon>Eukaryota</taxon>
        <taxon>Viridiplantae</taxon>
        <taxon>Streptophyta</taxon>
        <taxon>Embryophyta</taxon>
        <taxon>Tracheophyta</taxon>
        <taxon>Spermatophyta</taxon>
        <taxon>Magnoliopsida</taxon>
        <taxon>eudicotyledons</taxon>
        <taxon>Gunneridae</taxon>
        <taxon>Pentapetalae</taxon>
        <taxon>rosids</taxon>
        <taxon>malvids</taxon>
        <taxon>Malvales</taxon>
        <taxon>Malvaceae</taxon>
        <taxon>Malvoideae</taxon>
        <taxon>Gossypium</taxon>
    </lineage>
</organism>
<comment type="caution">
    <text evidence="2">The sequence shown here is derived from an EMBL/GenBank/DDBJ whole genome shotgun (WGS) entry which is preliminary data.</text>
</comment>
<accession>A0A7J8Z712</accession>
<protein>
    <submittedName>
        <fullName evidence="2">Uncharacterized protein</fullName>
    </submittedName>
</protein>
<name>A0A7J8Z712_9ROSI</name>
<proteinExistence type="predicted"/>
<feature type="region of interest" description="Disordered" evidence="1">
    <location>
        <begin position="1"/>
        <end position="53"/>
    </location>
</feature>
<gene>
    <name evidence="2" type="ORF">Golax_019431</name>
</gene>
<dbReference type="EMBL" id="JABEZV010000003">
    <property type="protein sequence ID" value="MBA0707382.1"/>
    <property type="molecule type" value="Genomic_DNA"/>
</dbReference>
<reference evidence="2 3" key="1">
    <citation type="journal article" date="2019" name="Genome Biol. Evol.">
        <title>Insights into the evolution of the New World diploid cottons (Gossypium, subgenus Houzingenia) based on genome sequencing.</title>
        <authorList>
            <person name="Grover C.E."/>
            <person name="Arick M.A. 2nd"/>
            <person name="Thrash A."/>
            <person name="Conover J.L."/>
            <person name="Sanders W.S."/>
            <person name="Peterson D.G."/>
            <person name="Frelichowski J.E."/>
            <person name="Scheffler J.A."/>
            <person name="Scheffler B.E."/>
            <person name="Wendel J.F."/>
        </authorList>
    </citation>
    <scope>NUCLEOTIDE SEQUENCE [LARGE SCALE GENOMIC DNA]</scope>
    <source>
        <strain evidence="2">4</strain>
        <tissue evidence="2">Leaf</tissue>
    </source>
</reference>
<evidence type="ECO:0000313" key="2">
    <source>
        <dbReference type="EMBL" id="MBA0707382.1"/>
    </source>
</evidence>